<dbReference type="GO" id="GO:0004252">
    <property type="term" value="F:serine-type endopeptidase activity"/>
    <property type="evidence" value="ECO:0007669"/>
    <property type="project" value="InterPro"/>
</dbReference>
<accession>A0A8D8SNL0</accession>
<dbReference type="PRINTS" id="PR00722">
    <property type="entry name" value="CHYMOTRYPSIN"/>
</dbReference>
<feature type="domain" description="Peptidase S1" evidence="2">
    <location>
        <begin position="69"/>
        <end position="309"/>
    </location>
</feature>
<dbReference type="EMBL" id="HBUF01230237">
    <property type="protein sequence ID" value="CAG6673076.1"/>
    <property type="molecule type" value="Transcribed_RNA"/>
</dbReference>
<reference evidence="3" key="1">
    <citation type="submission" date="2021-05" db="EMBL/GenBank/DDBJ databases">
        <authorList>
            <person name="Alioto T."/>
            <person name="Alioto T."/>
            <person name="Gomez Garrido J."/>
        </authorList>
    </citation>
    <scope>NUCLEOTIDE SEQUENCE</scope>
</reference>
<name>A0A8D8SNL0_9HEMI</name>
<sequence>MKKKEKKTRKGGGGPEYLSWIKKKKKILIPPKNHIIVQIPSIKFPRLKIIPVANVSCGRVVPGGRLGRIVGGVAAHPGEFPWIVSLKRYGGHFCGGTIIHERWVLTAAHCLCNGPSSLSASQINVTLREHDLSHPSHFIVPVHRIVFHPRHSCTSFNHDIALLELTRNVQWSDLIRPACLPSGTLSYIEQKVTVAGWGWTDENPSKGKRSNILQKVDMSVLSNQMCQAWYQEEGKKINVREWQMCAGHERGGKDACWADSGGPLMIVGGSEASQVIGLVSTGIGCARPKLPGLYTRLTRYIDWISDTLDIH</sequence>
<dbReference type="CDD" id="cd00190">
    <property type="entry name" value="Tryp_SPc"/>
    <property type="match status" value="1"/>
</dbReference>
<dbReference type="AlphaFoldDB" id="A0A8D8SNL0"/>
<dbReference type="PROSITE" id="PS00134">
    <property type="entry name" value="TRYPSIN_HIS"/>
    <property type="match status" value="1"/>
</dbReference>
<dbReference type="SUPFAM" id="SSF50494">
    <property type="entry name" value="Trypsin-like serine proteases"/>
    <property type="match status" value="1"/>
</dbReference>
<dbReference type="InterPro" id="IPR001254">
    <property type="entry name" value="Trypsin_dom"/>
</dbReference>
<evidence type="ECO:0000313" key="3">
    <source>
        <dbReference type="EMBL" id="CAG6673075.1"/>
    </source>
</evidence>
<evidence type="ECO:0000259" key="2">
    <source>
        <dbReference type="PROSITE" id="PS50240"/>
    </source>
</evidence>
<dbReference type="PROSITE" id="PS50240">
    <property type="entry name" value="TRYPSIN_DOM"/>
    <property type="match status" value="1"/>
</dbReference>
<organism evidence="3">
    <name type="scientific">Cacopsylla melanoneura</name>
    <dbReference type="NCBI Taxonomy" id="428564"/>
    <lineage>
        <taxon>Eukaryota</taxon>
        <taxon>Metazoa</taxon>
        <taxon>Ecdysozoa</taxon>
        <taxon>Arthropoda</taxon>
        <taxon>Hexapoda</taxon>
        <taxon>Insecta</taxon>
        <taxon>Pterygota</taxon>
        <taxon>Neoptera</taxon>
        <taxon>Paraneoptera</taxon>
        <taxon>Hemiptera</taxon>
        <taxon>Sternorrhyncha</taxon>
        <taxon>Psylloidea</taxon>
        <taxon>Psyllidae</taxon>
        <taxon>Psyllinae</taxon>
        <taxon>Cacopsylla</taxon>
    </lineage>
</organism>
<dbReference type="InterPro" id="IPR018114">
    <property type="entry name" value="TRYPSIN_HIS"/>
</dbReference>
<protein>
    <submittedName>
        <fullName evidence="3">Serine proteinase stubble</fullName>
    </submittedName>
</protein>
<evidence type="ECO:0000256" key="1">
    <source>
        <dbReference type="ARBA" id="ARBA00023157"/>
    </source>
</evidence>
<dbReference type="SMART" id="SM00020">
    <property type="entry name" value="Tryp_SPc"/>
    <property type="match status" value="1"/>
</dbReference>
<keyword evidence="1" id="KW-1015">Disulfide bond</keyword>
<dbReference type="InterPro" id="IPR001314">
    <property type="entry name" value="Peptidase_S1A"/>
</dbReference>
<dbReference type="Gene3D" id="2.40.10.10">
    <property type="entry name" value="Trypsin-like serine proteases"/>
    <property type="match status" value="1"/>
</dbReference>
<dbReference type="PANTHER" id="PTHR24252">
    <property type="entry name" value="ACROSIN-RELATED"/>
    <property type="match status" value="1"/>
</dbReference>
<dbReference type="GO" id="GO:0006508">
    <property type="term" value="P:proteolysis"/>
    <property type="evidence" value="ECO:0007669"/>
    <property type="project" value="InterPro"/>
</dbReference>
<dbReference type="InterPro" id="IPR009003">
    <property type="entry name" value="Peptidase_S1_PA"/>
</dbReference>
<dbReference type="PANTHER" id="PTHR24252:SF7">
    <property type="entry name" value="HYALIN"/>
    <property type="match status" value="1"/>
</dbReference>
<dbReference type="InterPro" id="IPR043504">
    <property type="entry name" value="Peptidase_S1_PA_chymotrypsin"/>
</dbReference>
<dbReference type="Pfam" id="PF00089">
    <property type="entry name" value="Trypsin"/>
    <property type="match status" value="1"/>
</dbReference>
<dbReference type="FunFam" id="2.40.10.10:FF:000116">
    <property type="entry name" value="Serine protease P16"/>
    <property type="match status" value="1"/>
</dbReference>
<dbReference type="EMBL" id="HBUF01230236">
    <property type="protein sequence ID" value="CAG6673075.1"/>
    <property type="molecule type" value="Transcribed_RNA"/>
</dbReference>
<proteinExistence type="predicted"/>